<reference evidence="2" key="1">
    <citation type="submission" date="2021-02" db="EMBL/GenBank/DDBJ databases">
        <authorList>
            <person name="Nowell W R."/>
        </authorList>
    </citation>
    <scope>NUCLEOTIDE SEQUENCE</scope>
</reference>
<dbReference type="EMBL" id="CAJNOM010001949">
    <property type="protein sequence ID" value="CAF1623086.1"/>
    <property type="molecule type" value="Genomic_DNA"/>
</dbReference>
<name>A0A815MTI4_9BILA</name>
<dbReference type="Proteomes" id="UP000663832">
    <property type="component" value="Unassembled WGS sequence"/>
</dbReference>
<feature type="chain" id="PRO_5036412012" evidence="1">
    <location>
        <begin position="19"/>
        <end position="166"/>
    </location>
</feature>
<evidence type="ECO:0000256" key="1">
    <source>
        <dbReference type="SAM" id="SignalP"/>
    </source>
</evidence>
<protein>
    <submittedName>
        <fullName evidence="2">Uncharacterized protein</fullName>
    </submittedName>
</protein>
<evidence type="ECO:0000313" key="2">
    <source>
        <dbReference type="EMBL" id="CAF1427623.1"/>
    </source>
</evidence>
<feature type="signal peptide" evidence="1">
    <location>
        <begin position="1"/>
        <end position="18"/>
    </location>
</feature>
<dbReference type="OrthoDB" id="10013616at2759"/>
<comment type="caution">
    <text evidence="2">The sequence shown here is derived from an EMBL/GenBank/DDBJ whole genome shotgun (WGS) entry which is preliminary data.</text>
</comment>
<gene>
    <name evidence="2" type="ORF">BJG266_LOCUS39138</name>
    <name evidence="3" type="ORF">QVE165_LOCUS56014</name>
</gene>
<accession>A0A815MTI4</accession>
<evidence type="ECO:0000313" key="3">
    <source>
        <dbReference type="EMBL" id="CAF1623086.1"/>
    </source>
</evidence>
<evidence type="ECO:0000313" key="4">
    <source>
        <dbReference type="Proteomes" id="UP000663832"/>
    </source>
</evidence>
<evidence type="ECO:0000313" key="5">
    <source>
        <dbReference type="Proteomes" id="UP000663877"/>
    </source>
</evidence>
<dbReference type="AlphaFoldDB" id="A0A815MTI4"/>
<dbReference type="Proteomes" id="UP000663877">
    <property type="component" value="Unassembled WGS sequence"/>
</dbReference>
<organism evidence="2 5">
    <name type="scientific">Adineta steineri</name>
    <dbReference type="NCBI Taxonomy" id="433720"/>
    <lineage>
        <taxon>Eukaryota</taxon>
        <taxon>Metazoa</taxon>
        <taxon>Spiralia</taxon>
        <taxon>Gnathifera</taxon>
        <taxon>Rotifera</taxon>
        <taxon>Eurotatoria</taxon>
        <taxon>Bdelloidea</taxon>
        <taxon>Adinetida</taxon>
        <taxon>Adinetidae</taxon>
        <taxon>Adineta</taxon>
    </lineage>
</organism>
<sequence>MLLLSIVLIAVAIAGQTGQETSTAGSTDFPTTSSYGYTDYQTASTDNCTGSASICTEQLPFNISNPPDVWLDARVSVPTIDLRVDNIQARLNLDLRVTSLVNITAGVSVSISSVELKILGVNAHVQLAVKFDKIVEIVNRTLESLDLNPLLATTIKGVQNTVNNIV</sequence>
<dbReference type="EMBL" id="CAJNOI010001623">
    <property type="protein sequence ID" value="CAF1427623.1"/>
    <property type="molecule type" value="Genomic_DNA"/>
</dbReference>
<keyword evidence="4" id="KW-1185">Reference proteome</keyword>
<proteinExistence type="predicted"/>
<keyword evidence="1" id="KW-0732">Signal</keyword>